<dbReference type="OrthoDB" id="1364277at2"/>
<evidence type="ECO:0008006" key="4">
    <source>
        <dbReference type="Google" id="ProtNLM"/>
    </source>
</evidence>
<dbReference type="EMBL" id="VOSB01000005">
    <property type="protein sequence ID" value="TXE19058.1"/>
    <property type="molecule type" value="Genomic_DNA"/>
</dbReference>
<sequence length="173" mass="19694">MKLLKHIAFLIAMLILMASFSQCSTAQKIQNEAPTQFGNVYCQKWVAGVSGGGSGFNLFIPVMNESIKLDSVYFRGKIAKLEFNPGQLPTYIGRFENDFNQPKDIIISSDRNEEYDNKLPKKLVVIPFELKDDECVVSYIKGDKILYYKISNIEQKRPLNYPMASPDKNIKLN</sequence>
<evidence type="ECO:0000313" key="2">
    <source>
        <dbReference type="EMBL" id="TXE19058.1"/>
    </source>
</evidence>
<dbReference type="AlphaFoldDB" id="A0A5C7B9G3"/>
<name>A0A5C7B9G3_9FLAO</name>
<dbReference type="Proteomes" id="UP000321938">
    <property type="component" value="Unassembled WGS sequence"/>
</dbReference>
<organism evidence="2 3">
    <name type="scientific">Psychroserpens burtonensis</name>
    <dbReference type="NCBI Taxonomy" id="49278"/>
    <lineage>
        <taxon>Bacteria</taxon>
        <taxon>Pseudomonadati</taxon>
        <taxon>Bacteroidota</taxon>
        <taxon>Flavobacteriia</taxon>
        <taxon>Flavobacteriales</taxon>
        <taxon>Flavobacteriaceae</taxon>
        <taxon>Psychroserpens</taxon>
    </lineage>
</organism>
<gene>
    <name evidence="2" type="ORF">ES692_04155</name>
</gene>
<comment type="caution">
    <text evidence="2">The sequence shown here is derived from an EMBL/GenBank/DDBJ whole genome shotgun (WGS) entry which is preliminary data.</text>
</comment>
<keyword evidence="1" id="KW-0732">Signal</keyword>
<dbReference type="STRING" id="1123037.GCA_000425305_00124"/>
<dbReference type="RefSeq" id="WP_028870626.1">
    <property type="nucleotide sequence ID" value="NZ_VOSB01000005.1"/>
</dbReference>
<protein>
    <recommendedName>
        <fullName evidence="4">Lipoprotein</fullName>
    </recommendedName>
</protein>
<accession>A0A5C7B9G3</accession>
<reference evidence="2 3" key="1">
    <citation type="submission" date="2019-08" db="EMBL/GenBank/DDBJ databases">
        <title>Genome of Psychroserpens burtonensis ACAM 167.</title>
        <authorList>
            <person name="Bowman J.P."/>
        </authorList>
    </citation>
    <scope>NUCLEOTIDE SEQUENCE [LARGE SCALE GENOMIC DNA]</scope>
    <source>
        <strain evidence="2 3">ACAM 167</strain>
    </source>
</reference>
<feature type="signal peptide" evidence="1">
    <location>
        <begin position="1"/>
        <end position="23"/>
    </location>
</feature>
<keyword evidence="3" id="KW-1185">Reference proteome</keyword>
<evidence type="ECO:0000313" key="3">
    <source>
        <dbReference type="Proteomes" id="UP000321938"/>
    </source>
</evidence>
<evidence type="ECO:0000256" key="1">
    <source>
        <dbReference type="SAM" id="SignalP"/>
    </source>
</evidence>
<proteinExistence type="predicted"/>
<feature type="chain" id="PRO_5022854723" description="Lipoprotein" evidence="1">
    <location>
        <begin position="24"/>
        <end position="173"/>
    </location>
</feature>